<dbReference type="EMBL" id="LXQA010072425">
    <property type="protein sequence ID" value="MCI09374.1"/>
    <property type="molecule type" value="Genomic_DNA"/>
</dbReference>
<feature type="non-terminal residue" evidence="1">
    <location>
        <position position="44"/>
    </location>
</feature>
<protein>
    <submittedName>
        <fullName evidence="1">Uncharacterized protein</fullName>
    </submittedName>
</protein>
<sequence length="44" mass="4631">MHRSCRSFFTGSLLRISSSTSSKGSDGDDAMVPVVPLLCSAILT</sequence>
<keyword evidence="2" id="KW-1185">Reference proteome</keyword>
<accession>A0A392PC58</accession>
<reference evidence="1 2" key="1">
    <citation type="journal article" date="2018" name="Front. Plant Sci.">
        <title>Red Clover (Trifolium pratense) and Zigzag Clover (T. medium) - A Picture of Genomic Similarities and Differences.</title>
        <authorList>
            <person name="Dluhosova J."/>
            <person name="Istvanek J."/>
            <person name="Nedelnik J."/>
            <person name="Repkova J."/>
        </authorList>
    </citation>
    <scope>NUCLEOTIDE SEQUENCE [LARGE SCALE GENOMIC DNA]</scope>
    <source>
        <strain evidence="2">cv. 10/8</strain>
        <tissue evidence="1">Leaf</tissue>
    </source>
</reference>
<comment type="caution">
    <text evidence="1">The sequence shown here is derived from an EMBL/GenBank/DDBJ whole genome shotgun (WGS) entry which is preliminary data.</text>
</comment>
<evidence type="ECO:0000313" key="1">
    <source>
        <dbReference type="EMBL" id="MCI09374.1"/>
    </source>
</evidence>
<dbReference type="Proteomes" id="UP000265520">
    <property type="component" value="Unassembled WGS sequence"/>
</dbReference>
<evidence type="ECO:0000313" key="2">
    <source>
        <dbReference type="Proteomes" id="UP000265520"/>
    </source>
</evidence>
<dbReference type="AlphaFoldDB" id="A0A392PC58"/>
<name>A0A392PC58_9FABA</name>
<proteinExistence type="predicted"/>
<organism evidence="1 2">
    <name type="scientific">Trifolium medium</name>
    <dbReference type="NCBI Taxonomy" id="97028"/>
    <lineage>
        <taxon>Eukaryota</taxon>
        <taxon>Viridiplantae</taxon>
        <taxon>Streptophyta</taxon>
        <taxon>Embryophyta</taxon>
        <taxon>Tracheophyta</taxon>
        <taxon>Spermatophyta</taxon>
        <taxon>Magnoliopsida</taxon>
        <taxon>eudicotyledons</taxon>
        <taxon>Gunneridae</taxon>
        <taxon>Pentapetalae</taxon>
        <taxon>rosids</taxon>
        <taxon>fabids</taxon>
        <taxon>Fabales</taxon>
        <taxon>Fabaceae</taxon>
        <taxon>Papilionoideae</taxon>
        <taxon>50 kb inversion clade</taxon>
        <taxon>NPAAA clade</taxon>
        <taxon>Hologalegina</taxon>
        <taxon>IRL clade</taxon>
        <taxon>Trifolieae</taxon>
        <taxon>Trifolium</taxon>
    </lineage>
</organism>